<dbReference type="Pfam" id="PF01047">
    <property type="entry name" value="MarR"/>
    <property type="match status" value="1"/>
</dbReference>
<keyword evidence="4" id="KW-1185">Reference proteome</keyword>
<dbReference type="Proteomes" id="UP001595765">
    <property type="component" value="Unassembled WGS sequence"/>
</dbReference>
<evidence type="ECO:0000256" key="1">
    <source>
        <dbReference type="SAM" id="MobiDB-lite"/>
    </source>
</evidence>
<sequence length="176" mass="19002">MDSTLPGAAQASKSAASSAPAASTARRRRRLTARIKDGLRDLSIQLSLLTHQVGAHLDLRDADLECLDLISRYGPIGPTALAKRAGLHPATLTGVLDRLERGGWVIRTPNPSDRRAILVRVVKEKEAEVVFLFSGLNRAMDQVCSDYGEADLVMIADFLLRTAKAARVATDDLADD</sequence>
<dbReference type="PRINTS" id="PR00598">
    <property type="entry name" value="HTHMARR"/>
</dbReference>
<proteinExistence type="predicted"/>
<dbReference type="EMBL" id="JBHSBB010000050">
    <property type="protein sequence ID" value="MFC4036522.1"/>
    <property type="molecule type" value="Genomic_DNA"/>
</dbReference>
<dbReference type="SMART" id="SM00347">
    <property type="entry name" value="HTH_MARR"/>
    <property type="match status" value="1"/>
</dbReference>
<dbReference type="PANTHER" id="PTHR33164:SF106">
    <property type="entry name" value="TRANSCRIPTIONAL REGULATORY PROTEIN"/>
    <property type="match status" value="1"/>
</dbReference>
<comment type="caution">
    <text evidence="3">The sequence shown here is derived from an EMBL/GenBank/DDBJ whole genome shotgun (WGS) entry which is preliminary data.</text>
</comment>
<dbReference type="InterPro" id="IPR039422">
    <property type="entry name" value="MarR/SlyA-like"/>
</dbReference>
<dbReference type="InterPro" id="IPR036388">
    <property type="entry name" value="WH-like_DNA-bd_sf"/>
</dbReference>
<dbReference type="InterPro" id="IPR000835">
    <property type="entry name" value="HTH_MarR-typ"/>
</dbReference>
<dbReference type="PROSITE" id="PS50995">
    <property type="entry name" value="HTH_MARR_2"/>
    <property type="match status" value="1"/>
</dbReference>
<feature type="domain" description="HTH marR-type" evidence="2">
    <location>
        <begin position="28"/>
        <end position="164"/>
    </location>
</feature>
<accession>A0ABV8HZJ2</accession>
<gene>
    <name evidence="3" type="ORF">ACFO3J_34545</name>
</gene>
<name>A0ABV8HZJ2_9ACTN</name>
<evidence type="ECO:0000313" key="4">
    <source>
        <dbReference type="Proteomes" id="UP001595765"/>
    </source>
</evidence>
<evidence type="ECO:0000259" key="2">
    <source>
        <dbReference type="PROSITE" id="PS50995"/>
    </source>
</evidence>
<feature type="compositionally biased region" description="Low complexity" evidence="1">
    <location>
        <begin position="8"/>
        <end position="24"/>
    </location>
</feature>
<reference evidence="4" key="1">
    <citation type="journal article" date="2019" name="Int. J. Syst. Evol. Microbiol.">
        <title>The Global Catalogue of Microorganisms (GCM) 10K type strain sequencing project: providing services to taxonomists for standard genome sequencing and annotation.</title>
        <authorList>
            <consortium name="The Broad Institute Genomics Platform"/>
            <consortium name="The Broad Institute Genome Sequencing Center for Infectious Disease"/>
            <person name="Wu L."/>
            <person name="Ma J."/>
        </authorList>
    </citation>
    <scope>NUCLEOTIDE SEQUENCE [LARGE SCALE GENOMIC DNA]</scope>
    <source>
        <strain evidence="4">CGMCC 4.7237</strain>
    </source>
</reference>
<protein>
    <submittedName>
        <fullName evidence="3">MarR family transcriptional regulator</fullName>
    </submittedName>
</protein>
<feature type="region of interest" description="Disordered" evidence="1">
    <location>
        <begin position="1"/>
        <end position="27"/>
    </location>
</feature>
<dbReference type="Gene3D" id="1.10.10.10">
    <property type="entry name" value="Winged helix-like DNA-binding domain superfamily/Winged helix DNA-binding domain"/>
    <property type="match status" value="1"/>
</dbReference>
<organism evidence="3 4">
    <name type="scientific">Streptomyces polygonati</name>
    <dbReference type="NCBI Taxonomy" id="1617087"/>
    <lineage>
        <taxon>Bacteria</taxon>
        <taxon>Bacillati</taxon>
        <taxon>Actinomycetota</taxon>
        <taxon>Actinomycetes</taxon>
        <taxon>Kitasatosporales</taxon>
        <taxon>Streptomycetaceae</taxon>
        <taxon>Streptomyces</taxon>
    </lineage>
</organism>
<evidence type="ECO:0000313" key="3">
    <source>
        <dbReference type="EMBL" id="MFC4036522.1"/>
    </source>
</evidence>
<dbReference type="RefSeq" id="WP_386438339.1">
    <property type="nucleotide sequence ID" value="NZ_JBHSBB010000050.1"/>
</dbReference>
<dbReference type="SUPFAM" id="SSF46785">
    <property type="entry name" value="Winged helix' DNA-binding domain"/>
    <property type="match status" value="1"/>
</dbReference>
<dbReference type="PANTHER" id="PTHR33164">
    <property type="entry name" value="TRANSCRIPTIONAL REGULATOR, MARR FAMILY"/>
    <property type="match status" value="1"/>
</dbReference>
<dbReference type="InterPro" id="IPR036390">
    <property type="entry name" value="WH_DNA-bd_sf"/>
</dbReference>